<organism evidence="3 4">
    <name type="scientific">Burkholderia multivorans</name>
    <dbReference type="NCBI Taxonomy" id="87883"/>
    <lineage>
        <taxon>Bacteria</taxon>
        <taxon>Pseudomonadati</taxon>
        <taxon>Pseudomonadota</taxon>
        <taxon>Betaproteobacteria</taxon>
        <taxon>Burkholderiales</taxon>
        <taxon>Burkholderiaceae</taxon>
        <taxon>Burkholderia</taxon>
        <taxon>Burkholderia cepacia complex</taxon>
    </lineage>
</organism>
<keyword evidence="2" id="KW-0812">Transmembrane</keyword>
<keyword evidence="2" id="KW-0472">Membrane</keyword>
<dbReference type="AlphaFoldDB" id="A0AB37APG9"/>
<evidence type="ECO:0000313" key="3">
    <source>
        <dbReference type="EMBL" id="PRE45489.1"/>
    </source>
</evidence>
<dbReference type="Proteomes" id="UP000237811">
    <property type="component" value="Unassembled WGS sequence"/>
</dbReference>
<dbReference type="Pfam" id="PF11162">
    <property type="entry name" value="DUF2946"/>
    <property type="match status" value="1"/>
</dbReference>
<keyword evidence="2" id="KW-1133">Transmembrane helix</keyword>
<dbReference type="EMBL" id="PVFR01000058">
    <property type="protein sequence ID" value="PRE45489.1"/>
    <property type="molecule type" value="Genomic_DNA"/>
</dbReference>
<dbReference type="RefSeq" id="WP_105777620.1">
    <property type="nucleotide sequence ID" value="NZ_PVFQ01000024.1"/>
</dbReference>
<evidence type="ECO:0000313" key="4">
    <source>
        <dbReference type="Proteomes" id="UP000237811"/>
    </source>
</evidence>
<feature type="transmembrane region" description="Helical" evidence="2">
    <location>
        <begin position="12"/>
        <end position="32"/>
    </location>
</feature>
<accession>A0AB37APG9</accession>
<comment type="caution">
    <text evidence="3">The sequence shown here is derived from an EMBL/GenBank/DDBJ whole genome shotgun (WGS) entry which is preliminary data.</text>
</comment>
<dbReference type="InterPro" id="IPR021333">
    <property type="entry name" value="DUF2946"/>
</dbReference>
<evidence type="ECO:0000256" key="2">
    <source>
        <dbReference type="SAM" id="Phobius"/>
    </source>
</evidence>
<feature type="region of interest" description="Disordered" evidence="1">
    <location>
        <begin position="107"/>
        <end position="126"/>
    </location>
</feature>
<evidence type="ECO:0000256" key="1">
    <source>
        <dbReference type="SAM" id="MobiDB-lite"/>
    </source>
</evidence>
<proteinExistence type="predicted"/>
<gene>
    <name evidence="3" type="ORF">C6P99_19555</name>
</gene>
<sequence length="126" mass="13110">MTARSRNHLTAWLGFIAMWSVVLAPLVSQLVVSARLHDPGNTPLCSAMPVSGTAVHSGPADVLAACGYCDLLADHAAPPAVPPSQPLLVLLLIGAVATTLSLRHTPPGRFPAGRPRAPPVLRFSNP</sequence>
<protein>
    <submittedName>
        <fullName evidence="3">DUF2946 domain-containing protein</fullName>
    </submittedName>
</protein>
<name>A0AB37APG9_9BURK</name>
<reference evidence="3 4" key="1">
    <citation type="submission" date="2018-03" db="EMBL/GenBank/DDBJ databases">
        <authorList>
            <person name="Nguyen K."/>
            <person name="Fouts D."/>
            <person name="Sutton G."/>
        </authorList>
    </citation>
    <scope>NUCLEOTIDE SEQUENCE [LARGE SCALE GENOMIC DNA]</scope>
    <source>
        <strain evidence="3 4">AU14328</strain>
    </source>
</reference>